<feature type="compositionally biased region" description="Basic and acidic residues" evidence="1">
    <location>
        <begin position="29"/>
        <end position="39"/>
    </location>
</feature>
<proteinExistence type="predicted"/>
<name>A0AAV7S917_PLEWA</name>
<dbReference type="Proteomes" id="UP001066276">
    <property type="component" value="Chromosome 4_2"/>
</dbReference>
<feature type="compositionally biased region" description="Basic residues" evidence="1">
    <location>
        <begin position="92"/>
        <end position="104"/>
    </location>
</feature>
<comment type="caution">
    <text evidence="2">The sequence shown here is derived from an EMBL/GenBank/DDBJ whole genome shotgun (WGS) entry which is preliminary data.</text>
</comment>
<keyword evidence="3" id="KW-1185">Reference proteome</keyword>
<feature type="region of interest" description="Disordered" evidence="1">
    <location>
        <begin position="1"/>
        <end position="141"/>
    </location>
</feature>
<evidence type="ECO:0000313" key="3">
    <source>
        <dbReference type="Proteomes" id="UP001066276"/>
    </source>
</evidence>
<sequence>MRGRGEGSRMAGCGTPSAAGRIAGGAPEVDGRAQWRSGDRAGGPVPRITSAAPGGRLAHIARPPPPRHAPWRWRLRSGGTAGRPVLEEQHKEARRGRAANRRCSRPAAAPPGSALNYRWTAGQREHRSGKQAAVGGTQGRE</sequence>
<gene>
    <name evidence="2" type="ORF">NDU88_001555</name>
</gene>
<dbReference type="AlphaFoldDB" id="A0AAV7S917"/>
<dbReference type="EMBL" id="JANPWB010000008">
    <property type="protein sequence ID" value="KAJ1161067.1"/>
    <property type="molecule type" value="Genomic_DNA"/>
</dbReference>
<reference evidence="2" key="1">
    <citation type="journal article" date="2022" name="bioRxiv">
        <title>Sequencing and chromosome-scale assembly of the giantPleurodeles waltlgenome.</title>
        <authorList>
            <person name="Brown T."/>
            <person name="Elewa A."/>
            <person name="Iarovenko S."/>
            <person name="Subramanian E."/>
            <person name="Araus A.J."/>
            <person name="Petzold A."/>
            <person name="Susuki M."/>
            <person name="Suzuki K.-i.T."/>
            <person name="Hayashi T."/>
            <person name="Toyoda A."/>
            <person name="Oliveira C."/>
            <person name="Osipova E."/>
            <person name="Leigh N.D."/>
            <person name="Simon A."/>
            <person name="Yun M.H."/>
        </authorList>
    </citation>
    <scope>NUCLEOTIDE SEQUENCE</scope>
    <source>
        <strain evidence="2">20211129_DDA</strain>
        <tissue evidence="2">Liver</tissue>
    </source>
</reference>
<protein>
    <submittedName>
        <fullName evidence="2">Uncharacterized protein</fullName>
    </submittedName>
</protein>
<evidence type="ECO:0000256" key="1">
    <source>
        <dbReference type="SAM" id="MobiDB-lite"/>
    </source>
</evidence>
<organism evidence="2 3">
    <name type="scientific">Pleurodeles waltl</name>
    <name type="common">Iberian ribbed newt</name>
    <dbReference type="NCBI Taxonomy" id="8319"/>
    <lineage>
        <taxon>Eukaryota</taxon>
        <taxon>Metazoa</taxon>
        <taxon>Chordata</taxon>
        <taxon>Craniata</taxon>
        <taxon>Vertebrata</taxon>
        <taxon>Euteleostomi</taxon>
        <taxon>Amphibia</taxon>
        <taxon>Batrachia</taxon>
        <taxon>Caudata</taxon>
        <taxon>Salamandroidea</taxon>
        <taxon>Salamandridae</taxon>
        <taxon>Pleurodelinae</taxon>
        <taxon>Pleurodeles</taxon>
    </lineage>
</organism>
<accession>A0AAV7S917</accession>
<evidence type="ECO:0000313" key="2">
    <source>
        <dbReference type="EMBL" id="KAJ1161067.1"/>
    </source>
</evidence>